<dbReference type="InterPro" id="IPR025885">
    <property type="entry name" value="PapC_N"/>
</dbReference>
<keyword evidence="6" id="KW-0732">Signal</keyword>
<dbReference type="Gene3D" id="3.10.20.410">
    <property type="match status" value="1"/>
</dbReference>
<dbReference type="InterPro" id="IPR043142">
    <property type="entry name" value="PapC-like_C_sf"/>
</dbReference>
<keyword evidence="5 9" id="KW-0812">Transmembrane</keyword>
<evidence type="ECO:0000256" key="3">
    <source>
        <dbReference type="ARBA" id="ARBA00022448"/>
    </source>
</evidence>
<dbReference type="EMBL" id="JACYNN010000003">
    <property type="protein sequence ID" value="MBD8106232.1"/>
    <property type="molecule type" value="Genomic_DNA"/>
</dbReference>
<evidence type="ECO:0000256" key="2">
    <source>
        <dbReference type="ARBA" id="ARBA00008064"/>
    </source>
</evidence>
<dbReference type="GO" id="GO:0009279">
    <property type="term" value="C:cell outer membrane"/>
    <property type="evidence" value="ECO:0007669"/>
    <property type="project" value="UniProtKB-SubCell"/>
</dbReference>
<dbReference type="Gene3D" id="2.60.40.3110">
    <property type="match status" value="1"/>
</dbReference>
<evidence type="ECO:0000313" key="12">
    <source>
        <dbReference type="EMBL" id="TKJ90919.1"/>
    </source>
</evidence>
<dbReference type="STRING" id="1219360.GCA_001571305_02660"/>
<evidence type="ECO:0000256" key="1">
    <source>
        <dbReference type="ARBA" id="ARBA00004571"/>
    </source>
</evidence>
<accession>A0A4U3FEF5</accession>
<dbReference type="GO" id="GO:0015473">
    <property type="term" value="F:fimbrial usher porin activity"/>
    <property type="evidence" value="ECO:0007669"/>
    <property type="project" value="InterPro"/>
</dbReference>
<dbReference type="InterPro" id="IPR037224">
    <property type="entry name" value="PapC_N_sf"/>
</dbReference>
<organism evidence="12 13">
    <name type="scientific">Erwinia persicina</name>
    <dbReference type="NCBI Taxonomy" id="55211"/>
    <lineage>
        <taxon>Bacteria</taxon>
        <taxon>Pseudomonadati</taxon>
        <taxon>Pseudomonadota</taxon>
        <taxon>Gammaproteobacteria</taxon>
        <taxon>Enterobacterales</taxon>
        <taxon>Erwiniaceae</taxon>
        <taxon>Erwinia</taxon>
    </lineage>
</organism>
<dbReference type="Proteomes" id="UP000306393">
    <property type="component" value="Unassembled WGS sequence"/>
</dbReference>
<keyword evidence="8 9" id="KW-0998">Cell outer membrane</keyword>
<dbReference type="OrthoDB" id="6465993at2"/>
<evidence type="ECO:0000256" key="5">
    <source>
        <dbReference type="ARBA" id="ARBA00022692"/>
    </source>
</evidence>
<reference evidence="12 13" key="1">
    <citation type="journal article" date="2019" name="Sci. Rep.">
        <title>Differences in resource use lead to coexistence of seed-transmitted microbial populations.</title>
        <authorList>
            <person name="Torres-Cortes G."/>
            <person name="Garcia B.J."/>
            <person name="Compant S."/>
            <person name="Rezki S."/>
            <person name="Jones P."/>
            <person name="Preveaux A."/>
            <person name="Briand M."/>
            <person name="Roulet A."/>
            <person name="Bouchez O."/>
            <person name="Jacobson D."/>
            <person name="Barret M."/>
        </authorList>
    </citation>
    <scope>NUCLEOTIDE SEQUENCE [LARGE SCALE GENOMIC DNA]</scope>
    <source>
        <strain evidence="12 13">CFBP13511</strain>
    </source>
</reference>
<dbReference type="PROSITE" id="PS01151">
    <property type="entry name" value="FIMBRIAL_USHER"/>
    <property type="match status" value="1"/>
</dbReference>
<dbReference type="AlphaFoldDB" id="A0A4U3FEF5"/>
<comment type="caution">
    <text evidence="12">The sequence shown here is derived from an EMBL/GenBank/DDBJ whole genome shotgun (WGS) entry which is preliminary data.</text>
</comment>
<dbReference type="PANTHER" id="PTHR30451">
    <property type="entry name" value="OUTER MEMBRANE USHER PROTEIN"/>
    <property type="match status" value="1"/>
</dbReference>
<evidence type="ECO:0000256" key="7">
    <source>
        <dbReference type="ARBA" id="ARBA00023136"/>
    </source>
</evidence>
<keyword evidence="14" id="KW-1185">Reference proteome</keyword>
<keyword evidence="9" id="KW-1029">Fimbrium biogenesis</keyword>
<comment type="subcellular location">
    <subcellularLocation>
        <location evidence="1 9">Cell outer membrane</location>
        <topology evidence="1 9">Multi-pass membrane protein</topology>
    </subcellularLocation>
</comment>
<reference evidence="11 14" key="2">
    <citation type="journal article" date="2020" name="FEMS Microbiol. Ecol.">
        <title>Temporal dynamics of bacterial communities during seed development and maturation.</title>
        <authorList>
            <person name="Chesneau G."/>
            <person name="Torres-Cortes G."/>
            <person name="Briand M."/>
            <person name="Darrasse A."/>
            <person name="Preveaux A."/>
            <person name="Marais C."/>
            <person name="Jacques M.A."/>
            <person name="Shade A."/>
            <person name="Barret M."/>
        </authorList>
    </citation>
    <scope>NUCLEOTIDE SEQUENCE [LARGE SCALE GENOMIC DNA]</scope>
    <source>
        <strain evidence="11 14">CFBP13732</strain>
    </source>
</reference>
<evidence type="ECO:0000259" key="10">
    <source>
        <dbReference type="Pfam" id="PF13954"/>
    </source>
</evidence>
<dbReference type="Pfam" id="PF13954">
    <property type="entry name" value="PapC_N"/>
    <property type="match status" value="1"/>
</dbReference>
<keyword evidence="4" id="KW-1134">Transmembrane beta strand</keyword>
<dbReference type="InterPro" id="IPR042186">
    <property type="entry name" value="FimD_plug_dom"/>
</dbReference>
<evidence type="ECO:0000256" key="8">
    <source>
        <dbReference type="ARBA" id="ARBA00023237"/>
    </source>
</evidence>
<evidence type="ECO:0000256" key="4">
    <source>
        <dbReference type="ARBA" id="ARBA00022452"/>
    </source>
</evidence>
<evidence type="ECO:0000313" key="11">
    <source>
        <dbReference type="EMBL" id="MBD8106232.1"/>
    </source>
</evidence>
<dbReference type="EMBL" id="QGAC01000008">
    <property type="protein sequence ID" value="TKJ90919.1"/>
    <property type="molecule type" value="Genomic_DNA"/>
</dbReference>
<dbReference type="InterPro" id="IPR000015">
    <property type="entry name" value="Fimb_usher"/>
</dbReference>
<evidence type="ECO:0000256" key="6">
    <source>
        <dbReference type="ARBA" id="ARBA00022729"/>
    </source>
</evidence>
<proteinExistence type="inferred from homology"/>
<evidence type="ECO:0000313" key="14">
    <source>
        <dbReference type="Proteomes" id="UP000661012"/>
    </source>
</evidence>
<dbReference type="InterPro" id="IPR018030">
    <property type="entry name" value="Fimbrial_membr_usher_CS"/>
</dbReference>
<name>A0A4U3FEF5_9GAMM</name>
<dbReference type="Gene3D" id="2.60.40.2070">
    <property type="match status" value="1"/>
</dbReference>
<dbReference type="Proteomes" id="UP000661012">
    <property type="component" value="Unassembled WGS sequence"/>
</dbReference>
<dbReference type="GO" id="GO:0009297">
    <property type="term" value="P:pilus assembly"/>
    <property type="evidence" value="ECO:0007669"/>
    <property type="project" value="InterPro"/>
</dbReference>
<keyword evidence="7 9" id="KW-0472">Membrane</keyword>
<comment type="similarity">
    <text evidence="2 9">Belongs to the fimbrial export usher family.</text>
</comment>
<evidence type="ECO:0000313" key="13">
    <source>
        <dbReference type="Proteomes" id="UP000306393"/>
    </source>
</evidence>
<gene>
    <name evidence="12" type="ORF">EpCFBP13511_10585</name>
    <name evidence="11" type="ORF">IFT93_07300</name>
</gene>
<dbReference type="RefSeq" id="WP_137269188.1">
    <property type="nucleotide sequence ID" value="NZ_CP101613.1"/>
</dbReference>
<dbReference type="Pfam" id="PF00577">
    <property type="entry name" value="Usher"/>
    <property type="match status" value="1"/>
</dbReference>
<dbReference type="SUPFAM" id="SSF141729">
    <property type="entry name" value="FimD N-terminal domain-like"/>
    <property type="match status" value="1"/>
</dbReference>
<sequence length="822" mass="90897">MFMVKRTFTICNDSLAIKKPGALAGGLLLLMVFGHAKGSEPPASHPESTKTTWDIEALKRRGIISEQVENLDKLNEIPPGENLVDINLNGAFKTSFQVNVNDQGIICFTPALFDALGISVSDSNPKEGCYDWISEQPGTSVAWQSESQTLSIVVPPDVLQQESNGDYGGIAGHINYNYYSSMNKSAYQKQRYSWLSLSSGINISNWMIRSQQNVQDNQGEISTTINSTYVERYLSSLNKIFQAGEISTRNTLFPLGQLRGFQLYPDDALDSNSATGVSVDGMASTSQARVEVRQYNQLIYSTLVAAGPFHLPNIPVQNRNAELDVTVLETSGETQQFIVPAIQLMNTSQPENRGFSLSFGKLQDQPSDDAKIPAILTLNKNWQPLNRMSLRTGSLLSGKYQSVAAAMNGQIASVPGQSFSLQVLLAQDHYQHKKSAQVRVFSNHALTKNLSLSLGASKNTPGYASIEEASLRARRKDKWSYSADNSELNLGFSWNSETLGTLSFTHSLTTSYPDNDRWRYSMLTWNRRFENGLQLTTSASRAKSRDRSNKSLNINLSWPLGEKRIRHYYRSSNQRNIMGSDINLPLGTSNNLQLAVEENSKDRNRSLQSSLSSDLRYTNVNTSVQLDNQHQRNYSINGNGSLVIHNKGVTFSNSSVQDTYGILSLNRPLAGVPVISPSGTSWTDWRGMALISSLSPWHDNAIDVDVDKLPKNVDVSNGHRTLRPARGSVKQVQINMLSGTRLLMTISLANGQLLPKSSTLWIGKRLVAEAVDEGLAFINNADSKGTFHVKIAQSTDECDIQYQLKDATDEDALYEQLSLTCQ</sequence>
<keyword evidence="3 9" id="KW-0813">Transport</keyword>
<protein>
    <submittedName>
        <fullName evidence="11">Fimbria/pilus outer membrane usher protein</fullName>
    </submittedName>
</protein>
<evidence type="ECO:0000256" key="9">
    <source>
        <dbReference type="RuleBase" id="RU003884"/>
    </source>
</evidence>
<dbReference type="PANTHER" id="PTHR30451:SF8">
    <property type="entry name" value="FIMBRIAL USHER PROTEIN"/>
    <property type="match status" value="1"/>
</dbReference>
<feature type="domain" description="PapC N-terminal" evidence="10">
    <location>
        <begin position="56"/>
        <end position="165"/>
    </location>
</feature>
<dbReference type="Gene3D" id="2.60.40.2610">
    <property type="entry name" value="Outer membrane usher protein FimD, plug domain"/>
    <property type="match status" value="1"/>
</dbReference>